<protein>
    <submittedName>
        <fullName evidence="2">Uncharacterized protein</fullName>
    </submittedName>
</protein>
<proteinExistence type="predicted"/>
<evidence type="ECO:0000256" key="1">
    <source>
        <dbReference type="SAM" id="MobiDB-lite"/>
    </source>
</evidence>
<organism evidence="2 3">
    <name type="scientific">Rotaria sordida</name>
    <dbReference type="NCBI Taxonomy" id="392033"/>
    <lineage>
        <taxon>Eukaryota</taxon>
        <taxon>Metazoa</taxon>
        <taxon>Spiralia</taxon>
        <taxon>Gnathifera</taxon>
        <taxon>Rotifera</taxon>
        <taxon>Eurotatoria</taxon>
        <taxon>Bdelloidea</taxon>
        <taxon>Philodinida</taxon>
        <taxon>Philodinidae</taxon>
        <taxon>Rotaria</taxon>
    </lineage>
</organism>
<name>A0A820HS05_9BILA</name>
<dbReference type="Proteomes" id="UP000663823">
    <property type="component" value="Unassembled WGS sequence"/>
</dbReference>
<accession>A0A820HS05</accession>
<dbReference type="AlphaFoldDB" id="A0A820HS05"/>
<feature type="compositionally biased region" description="Low complexity" evidence="1">
    <location>
        <begin position="1"/>
        <end position="16"/>
    </location>
</feature>
<dbReference type="EMBL" id="CAJOAX010045641">
    <property type="protein sequence ID" value="CAF4296469.1"/>
    <property type="molecule type" value="Genomic_DNA"/>
</dbReference>
<feature type="region of interest" description="Disordered" evidence="1">
    <location>
        <begin position="1"/>
        <end position="28"/>
    </location>
</feature>
<comment type="caution">
    <text evidence="2">The sequence shown here is derived from an EMBL/GenBank/DDBJ whole genome shotgun (WGS) entry which is preliminary data.</text>
</comment>
<reference evidence="2" key="1">
    <citation type="submission" date="2021-02" db="EMBL/GenBank/DDBJ databases">
        <authorList>
            <person name="Nowell W R."/>
        </authorList>
    </citation>
    <scope>NUCLEOTIDE SEQUENCE</scope>
</reference>
<feature type="non-terminal residue" evidence="2">
    <location>
        <position position="1"/>
    </location>
</feature>
<sequence length="28" mass="3159">STQHSNTIPINDNPTNNEKRKTYTNTLG</sequence>
<evidence type="ECO:0000313" key="3">
    <source>
        <dbReference type="Proteomes" id="UP000663823"/>
    </source>
</evidence>
<evidence type="ECO:0000313" key="2">
    <source>
        <dbReference type="EMBL" id="CAF4296469.1"/>
    </source>
</evidence>
<gene>
    <name evidence="2" type="ORF">OTI717_LOCUS41907</name>
</gene>